<evidence type="ECO:0000313" key="2">
    <source>
        <dbReference type="Proteomes" id="UP000054359"/>
    </source>
</evidence>
<accession>A0A087UZU0</accession>
<dbReference type="AlphaFoldDB" id="A0A087UZU0"/>
<evidence type="ECO:0000313" key="1">
    <source>
        <dbReference type="EMBL" id="KFM82879.1"/>
    </source>
</evidence>
<name>A0A087UZU0_STEMI</name>
<organism evidence="1 2">
    <name type="scientific">Stegodyphus mimosarum</name>
    <name type="common">African social velvet spider</name>
    <dbReference type="NCBI Taxonomy" id="407821"/>
    <lineage>
        <taxon>Eukaryota</taxon>
        <taxon>Metazoa</taxon>
        <taxon>Ecdysozoa</taxon>
        <taxon>Arthropoda</taxon>
        <taxon>Chelicerata</taxon>
        <taxon>Arachnida</taxon>
        <taxon>Araneae</taxon>
        <taxon>Araneomorphae</taxon>
        <taxon>Entelegynae</taxon>
        <taxon>Eresoidea</taxon>
        <taxon>Eresidae</taxon>
        <taxon>Stegodyphus</taxon>
    </lineage>
</organism>
<feature type="non-terminal residue" evidence="1">
    <location>
        <position position="190"/>
    </location>
</feature>
<proteinExistence type="predicted"/>
<keyword evidence="2" id="KW-1185">Reference proteome</keyword>
<dbReference type="EMBL" id="KK122513">
    <property type="protein sequence ID" value="KFM82879.1"/>
    <property type="molecule type" value="Genomic_DNA"/>
</dbReference>
<sequence length="190" mass="21767">MNFQDFSEKKESLISDLKYPPRCNLSIYDILWLEELFSRLNSKFSVDIVAGNSSFLYTTDFFYNTLEYFSSPVEDMSSTRQSLAEEFCSHPHKCSAFSEDTLSTGYVIPYISEILNEAALRISWEEHNKNWKTSSVCNISGSLLIGMLYVAEDGNFYVVDKSDCMQVVFTGSCVRCREAKDILCGFDERN</sequence>
<reference evidence="1 2" key="1">
    <citation type="submission" date="2013-11" db="EMBL/GenBank/DDBJ databases">
        <title>Genome sequencing of Stegodyphus mimosarum.</title>
        <authorList>
            <person name="Bechsgaard J."/>
        </authorList>
    </citation>
    <scope>NUCLEOTIDE SEQUENCE [LARGE SCALE GENOMIC DNA]</scope>
</reference>
<gene>
    <name evidence="1" type="ORF">X975_19944</name>
</gene>
<protein>
    <submittedName>
        <fullName evidence="1">Uncharacterized protein</fullName>
    </submittedName>
</protein>
<dbReference type="Proteomes" id="UP000054359">
    <property type="component" value="Unassembled WGS sequence"/>
</dbReference>